<feature type="compositionally biased region" description="Basic residues" evidence="1">
    <location>
        <begin position="46"/>
        <end position="57"/>
    </location>
</feature>
<feature type="compositionally biased region" description="Basic residues" evidence="1">
    <location>
        <begin position="1"/>
        <end position="20"/>
    </location>
</feature>
<evidence type="ECO:0000313" key="2">
    <source>
        <dbReference type="EMBL" id="KAL1138248.1"/>
    </source>
</evidence>
<evidence type="ECO:0000256" key="1">
    <source>
        <dbReference type="SAM" id="MobiDB-lite"/>
    </source>
</evidence>
<proteinExistence type="predicted"/>
<gene>
    <name evidence="2" type="ORF">AAG570_009937</name>
</gene>
<reference evidence="2 3" key="1">
    <citation type="submission" date="2024-07" db="EMBL/GenBank/DDBJ databases">
        <title>Chromosome-level genome assembly of the water stick insect Ranatra chinensis (Heteroptera: Nepidae).</title>
        <authorList>
            <person name="Liu X."/>
        </authorList>
    </citation>
    <scope>NUCLEOTIDE SEQUENCE [LARGE SCALE GENOMIC DNA]</scope>
    <source>
        <strain evidence="2">Cailab_2021Rc</strain>
        <tissue evidence="2">Muscle</tissue>
    </source>
</reference>
<protein>
    <submittedName>
        <fullName evidence="2">Uncharacterized protein</fullName>
    </submittedName>
</protein>
<keyword evidence="3" id="KW-1185">Reference proteome</keyword>
<name>A0ABD0ZBR0_9HEMI</name>
<sequence length="233" mass="26385">MASKRRNMFQKNRRRRRRKMAASSTAYRVRTSRRKQDGQLEEGALRRHSPLNVKKKKKAKLSTESKLTLYNATLKPTWAYGVELWESAKKSDLDRIQAFQSNGSVRALLRVDSGYISDVTFMIRPIVIFDPLSSALVWVHPIQDRKMNELTFQCLKGVEGSWHGEAVTRGGAGTHAASHDRSLANRLTCVAKKGRVNEVFERPCGLLDLRLLDADLAGDILSATQRRRGYSSL</sequence>
<accession>A0ABD0ZBR0</accession>
<feature type="region of interest" description="Disordered" evidence="1">
    <location>
        <begin position="1"/>
        <end position="57"/>
    </location>
</feature>
<dbReference type="Proteomes" id="UP001558652">
    <property type="component" value="Unassembled WGS sequence"/>
</dbReference>
<organism evidence="2 3">
    <name type="scientific">Ranatra chinensis</name>
    <dbReference type="NCBI Taxonomy" id="642074"/>
    <lineage>
        <taxon>Eukaryota</taxon>
        <taxon>Metazoa</taxon>
        <taxon>Ecdysozoa</taxon>
        <taxon>Arthropoda</taxon>
        <taxon>Hexapoda</taxon>
        <taxon>Insecta</taxon>
        <taxon>Pterygota</taxon>
        <taxon>Neoptera</taxon>
        <taxon>Paraneoptera</taxon>
        <taxon>Hemiptera</taxon>
        <taxon>Heteroptera</taxon>
        <taxon>Panheteroptera</taxon>
        <taxon>Nepomorpha</taxon>
        <taxon>Nepidae</taxon>
        <taxon>Ranatrinae</taxon>
        <taxon>Ranatra</taxon>
    </lineage>
</organism>
<dbReference type="EMBL" id="JBFDAA010000004">
    <property type="protein sequence ID" value="KAL1138248.1"/>
    <property type="molecule type" value="Genomic_DNA"/>
</dbReference>
<dbReference type="AlphaFoldDB" id="A0ABD0ZBR0"/>
<evidence type="ECO:0000313" key="3">
    <source>
        <dbReference type="Proteomes" id="UP001558652"/>
    </source>
</evidence>
<comment type="caution">
    <text evidence="2">The sequence shown here is derived from an EMBL/GenBank/DDBJ whole genome shotgun (WGS) entry which is preliminary data.</text>
</comment>